<dbReference type="EC" id="2.7.13.3" evidence="3"/>
<dbReference type="Pfam" id="PF02518">
    <property type="entry name" value="HATPase_c"/>
    <property type="match status" value="1"/>
</dbReference>
<comment type="catalytic activity">
    <reaction evidence="1">
        <text>ATP + protein L-histidine = ADP + protein N-phospho-L-histidine.</text>
        <dbReference type="EC" id="2.7.13.3"/>
    </reaction>
</comment>
<feature type="transmembrane region" description="Helical" evidence="14">
    <location>
        <begin position="73"/>
        <end position="98"/>
    </location>
</feature>
<dbReference type="SUPFAM" id="SSF47384">
    <property type="entry name" value="Homodimeric domain of signal transducing histidine kinase"/>
    <property type="match status" value="1"/>
</dbReference>
<dbReference type="PANTHER" id="PTHR43065:SF46">
    <property type="entry name" value="C4-DICARBOXYLATE TRANSPORT SENSOR PROTEIN DCTB"/>
    <property type="match status" value="1"/>
</dbReference>
<sequence>MDVLTKDLLVNFLLMILPLLFIQIVYFYSYRNRLQNKEGKLAAIFPAISILLCLSFPFTINEGFLWDLRATPIILGTLYGGYPMGIFLTVFTIFSRGLLGGDGVLISTITLLLMWVFYFIFMKKFQRSQIPGKILIATLLVSFLVICNLTLSYIIFDVMMPLDVWITFTLINIVGLMIALILWEIIRSNFLILNDLIRAEKLSVVSHLAASISHEVRNPLTVSRGFIQMALQDDTHNEKQRYYLDTALKEIDHATDIINDYLTFAKPATEQHTLINIKEEINHSIKVIQPLANMNNVSIIINENLPENAMLRAEQKQFQQGLINIFKNGIEAMPEGGILKVYAAQQIDGYAIRVTDQGVGMTAEEMNRLGEPYFSTKEKGTGLGLMVSYSIIRAIGGTIKVSSAKNQGTSFDISLPVYEVKK</sequence>
<keyword evidence="12" id="KW-0902">Two-component regulatory system</keyword>
<dbReference type="PRINTS" id="PR00344">
    <property type="entry name" value="BCTRLSENSOR"/>
</dbReference>
<keyword evidence="9 16" id="KW-0418">Kinase</keyword>
<dbReference type="Gene3D" id="1.10.287.130">
    <property type="match status" value="1"/>
</dbReference>
<feature type="transmembrane region" description="Helical" evidence="14">
    <location>
        <begin position="104"/>
        <end position="122"/>
    </location>
</feature>
<name>A0A4Y8LIH4_9BACL</name>
<evidence type="ECO:0000256" key="4">
    <source>
        <dbReference type="ARBA" id="ARBA00022475"/>
    </source>
</evidence>
<proteinExistence type="predicted"/>
<dbReference type="GO" id="GO:0005524">
    <property type="term" value="F:ATP binding"/>
    <property type="evidence" value="ECO:0007669"/>
    <property type="project" value="UniProtKB-KW"/>
</dbReference>
<feature type="transmembrane region" description="Helical" evidence="14">
    <location>
        <begin position="41"/>
        <end position="61"/>
    </location>
</feature>
<dbReference type="InterPro" id="IPR011620">
    <property type="entry name" value="Sig_transdc_His_kinase_LytS_TM"/>
</dbReference>
<dbReference type="Gene3D" id="3.30.565.10">
    <property type="entry name" value="Histidine kinase-like ATPase, C-terminal domain"/>
    <property type="match status" value="1"/>
</dbReference>
<evidence type="ECO:0000256" key="2">
    <source>
        <dbReference type="ARBA" id="ARBA00004651"/>
    </source>
</evidence>
<dbReference type="SUPFAM" id="SSF55874">
    <property type="entry name" value="ATPase domain of HSP90 chaperone/DNA topoisomerase II/histidine kinase"/>
    <property type="match status" value="1"/>
</dbReference>
<reference evidence="16 17" key="1">
    <citation type="submission" date="2019-03" db="EMBL/GenBank/DDBJ databases">
        <authorList>
            <person name="Yang Y."/>
        </authorList>
    </citation>
    <scope>NUCLEOTIDE SEQUENCE [LARGE SCALE GENOMIC DNA]</scope>
    <source>
        <strain evidence="16 17">ASL-1</strain>
    </source>
</reference>
<evidence type="ECO:0000256" key="13">
    <source>
        <dbReference type="ARBA" id="ARBA00023136"/>
    </source>
</evidence>
<dbReference type="OrthoDB" id="9815750at2"/>
<comment type="caution">
    <text evidence="16">The sequence shown here is derived from an EMBL/GenBank/DDBJ whole genome shotgun (WGS) entry which is preliminary data.</text>
</comment>
<accession>A0A4Y8LIH4</accession>
<evidence type="ECO:0000256" key="14">
    <source>
        <dbReference type="SAM" id="Phobius"/>
    </source>
</evidence>
<feature type="transmembrane region" description="Helical" evidence="14">
    <location>
        <begin position="134"/>
        <end position="156"/>
    </location>
</feature>
<evidence type="ECO:0000256" key="9">
    <source>
        <dbReference type="ARBA" id="ARBA00022777"/>
    </source>
</evidence>
<dbReference type="RefSeq" id="WP_134382182.1">
    <property type="nucleotide sequence ID" value="NZ_SORX01000007.1"/>
</dbReference>
<feature type="domain" description="Histidine kinase" evidence="15">
    <location>
        <begin position="211"/>
        <end position="419"/>
    </location>
</feature>
<keyword evidence="6" id="KW-0808">Transferase</keyword>
<organism evidence="16 17">
    <name type="scientific">Jeotgalibacillus salarius</name>
    <dbReference type="NCBI Taxonomy" id="546023"/>
    <lineage>
        <taxon>Bacteria</taxon>
        <taxon>Bacillati</taxon>
        <taxon>Bacillota</taxon>
        <taxon>Bacilli</taxon>
        <taxon>Bacillales</taxon>
        <taxon>Caryophanaceae</taxon>
        <taxon>Jeotgalibacillus</taxon>
    </lineage>
</organism>
<evidence type="ECO:0000256" key="10">
    <source>
        <dbReference type="ARBA" id="ARBA00022840"/>
    </source>
</evidence>
<dbReference type="InterPro" id="IPR004358">
    <property type="entry name" value="Sig_transdc_His_kin-like_C"/>
</dbReference>
<dbReference type="AlphaFoldDB" id="A0A4Y8LIH4"/>
<dbReference type="Proteomes" id="UP000297776">
    <property type="component" value="Unassembled WGS sequence"/>
</dbReference>
<evidence type="ECO:0000256" key="12">
    <source>
        <dbReference type="ARBA" id="ARBA00023012"/>
    </source>
</evidence>
<evidence type="ECO:0000256" key="1">
    <source>
        <dbReference type="ARBA" id="ARBA00000085"/>
    </source>
</evidence>
<dbReference type="EMBL" id="SORX01000007">
    <property type="protein sequence ID" value="TFE00367.1"/>
    <property type="molecule type" value="Genomic_DNA"/>
</dbReference>
<feature type="transmembrane region" description="Helical" evidence="14">
    <location>
        <begin position="12"/>
        <end position="29"/>
    </location>
</feature>
<keyword evidence="8" id="KW-0547">Nucleotide-binding</keyword>
<dbReference type="PROSITE" id="PS50109">
    <property type="entry name" value="HIS_KIN"/>
    <property type="match status" value="1"/>
</dbReference>
<evidence type="ECO:0000313" key="16">
    <source>
        <dbReference type="EMBL" id="TFE00367.1"/>
    </source>
</evidence>
<dbReference type="GO" id="GO:0071555">
    <property type="term" value="P:cell wall organization"/>
    <property type="evidence" value="ECO:0007669"/>
    <property type="project" value="InterPro"/>
</dbReference>
<dbReference type="InterPro" id="IPR036890">
    <property type="entry name" value="HATPase_C_sf"/>
</dbReference>
<evidence type="ECO:0000256" key="11">
    <source>
        <dbReference type="ARBA" id="ARBA00022989"/>
    </source>
</evidence>
<keyword evidence="7 14" id="KW-0812">Transmembrane</keyword>
<comment type="subcellular location">
    <subcellularLocation>
        <location evidence="2">Cell membrane</location>
        <topology evidence="2">Multi-pass membrane protein</topology>
    </subcellularLocation>
</comment>
<dbReference type="InterPro" id="IPR005467">
    <property type="entry name" value="His_kinase_dom"/>
</dbReference>
<evidence type="ECO:0000256" key="3">
    <source>
        <dbReference type="ARBA" id="ARBA00012438"/>
    </source>
</evidence>
<protein>
    <recommendedName>
        <fullName evidence="3">histidine kinase</fullName>
        <ecNumber evidence="3">2.7.13.3</ecNumber>
    </recommendedName>
</protein>
<keyword evidence="17" id="KW-1185">Reference proteome</keyword>
<keyword evidence="10" id="KW-0067">ATP-binding</keyword>
<keyword evidence="4" id="KW-1003">Cell membrane</keyword>
<gene>
    <name evidence="16" type="ORF">E2626_12895</name>
</gene>
<evidence type="ECO:0000313" key="17">
    <source>
        <dbReference type="Proteomes" id="UP000297776"/>
    </source>
</evidence>
<keyword evidence="13 14" id="KW-0472">Membrane</keyword>
<dbReference type="GO" id="GO:0000155">
    <property type="term" value="F:phosphorelay sensor kinase activity"/>
    <property type="evidence" value="ECO:0007669"/>
    <property type="project" value="InterPro"/>
</dbReference>
<evidence type="ECO:0000259" key="15">
    <source>
        <dbReference type="PROSITE" id="PS50109"/>
    </source>
</evidence>
<evidence type="ECO:0000256" key="6">
    <source>
        <dbReference type="ARBA" id="ARBA00022679"/>
    </source>
</evidence>
<feature type="transmembrane region" description="Helical" evidence="14">
    <location>
        <begin position="162"/>
        <end position="183"/>
    </location>
</feature>
<dbReference type="InterPro" id="IPR003661">
    <property type="entry name" value="HisK_dim/P_dom"/>
</dbReference>
<evidence type="ECO:0000256" key="5">
    <source>
        <dbReference type="ARBA" id="ARBA00022553"/>
    </source>
</evidence>
<dbReference type="PANTHER" id="PTHR43065">
    <property type="entry name" value="SENSOR HISTIDINE KINASE"/>
    <property type="match status" value="1"/>
</dbReference>
<keyword evidence="5" id="KW-0597">Phosphoprotein</keyword>
<keyword evidence="11 14" id="KW-1133">Transmembrane helix</keyword>
<dbReference type="SMART" id="SM00387">
    <property type="entry name" value="HATPase_c"/>
    <property type="match status" value="1"/>
</dbReference>
<dbReference type="Pfam" id="PF00512">
    <property type="entry name" value="HisKA"/>
    <property type="match status" value="1"/>
</dbReference>
<dbReference type="SMART" id="SM00388">
    <property type="entry name" value="HisKA"/>
    <property type="match status" value="1"/>
</dbReference>
<dbReference type="CDD" id="cd00082">
    <property type="entry name" value="HisKA"/>
    <property type="match status" value="1"/>
</dbReference>
<dbReference type="Pfam" id="PF07694">
    <property type="entry name" value="5TM-5TMR_LYT"/>
    <property type="match status" value="1"/>
</dbReference>
<dbReference type="GO" id="GO:0005886">
    <property type="term" value="C:plasma membrane"/>
    <property type="evidence" value="ECO:0007669"/>
    <property type="project" value="UniProtKB-SubCell"/>
</dbReference>
<dbReference type="InterPro" id="IPR003594">
    <property type="entry name" value="HATPase_dom"/>
</dbReference>
<evidence type="ECO:0000256" key="8">
    <source>
        <dbReference type="ARBA" id="ARBA00022741"/>
    </source>
</evidence>
<evidence type="ECO:0000256" key="7">
    <source>
        <dbReference type="ARBA" id="ARBA00022692"/>
    </source>
</evidence>
<dbReference type="InterPro" id="IPR036097">
    <property type="entry name" value="HisK_dim/P_sf"/>
</dbReference>